<feature type="transmembrane region" description="Helical" evidence="9">
    <location>
        <begin position="418"/>
        <end position="444"/>
    </location>
</feature>
<feature type="transmembrane region" description="Helical" evidence="9">
    <location>
        <begin position="199"/>
        <end position="220"/>
    </location>
</feature>
<feature type="transmembrane region" description="Helical" evidence="9">
    <location>
        <begin position="123"/>
        <end position="143"/>
    </location>
</feature>
<feature type="compositionally biased region" description="Basic and acidic residues" evidence="8">
    <location>
        <begin position="11"/>
        <end position="23"/>
    </location>
</feature>
<dbReference type="EMBL" id="JAULSW010000002">
    <property type="protein sequence ID" value="KAK3390945.1"/>
    <property type="molecule type" value="Genomic_DNA"/>
</dbReference>
<feature type="region of interest" description="Disordered" evidence="8">
    <location>
        <begin position="1"/>
        <end position="34"/>
    </location>
</feature>
<evidence type="ECO:0000256" key="1">
    <source>
        <dbReference type="ARBA" id="ARBA00004141"/>
    </source>
</evidence>
<evidence type="ECO:0000256" key="9">
    <source>
        <dbReference type="SAM" id="Phobius"/>
    </source>
</evidence>
<dbReference type="Proteomes" id="UP001285441">
    <property type="component" value="Unassembled WGS sequence"/>
</dbReference>
<evidence type="ECO:0000256" key="7">
    <source>
        <dbReference type="PIRNR" id="PIRNR002744"/>
    </source>
</evidence>
<dbReference type="PANTHER" id="PTHR31806:SF5">
    <property type="entry name" value="PURINE-CYTOSINE PERMEASE FCY21"/>
    <property type="match status" value="1"/>
</dbReference>
<evidence type="ECO:0000256" key="8">
    <source>
        <dbReference type="SAM" id="MobiDB-lite"/>
    </source>
</evidence>
<feature type="transmembrane region" description="Helical" evidence="9">
    <location>
        <begin position="299"/>
        <end position="321"/>
    </location>
</feature>
<feature type="transmembrane region" description="Helical" evidence="9">
    <location>
        <begin position="500"/>
        <end position="519"/>
    </location>
</feature>
<feature type="transmembrane region" description="Helical" evidence="9">
    <location>
        <begin position="163"/>
        <end position="187"/>
    </location>
</feature>
<evidence type="ECO:0000256" key="3">
    <source>
        <dbReference type="ARBA" id="ARBA00022448"/>
    </source>
</evidence>
<evidence type="ECO:0000256" key="5">
    <source>
        <dbReference type="ARBA" id="ARBA00022989"/>
    </source>
</evidence>
<comment type="caution">
    <text evidence="10">The sequence shown here is derived from an EMBL/GenBank/DDBJ whole genome shotgun (WGS) entry which is preliminary data.</text>
</comment>
<organism evidence="10 11">
    <name type="scientific">Podospora didyma</name>
    <dbReference type="NCBI Taxonomy" id="330526"/>
    <lineage>
        <taxon>Eukaryota</taxon>
        <taxon>Fungi</taxon>
        <taxon>Dikarya</taxon>
        <taxon>Ascomycota</taxon>
        <taxon>Pezizomycotina</taxon>
        <taxon>Sordariomycetes</taxon>
        <taxon>Sordariomycetidae</taxon>
        <taxon>Sordariales</taxon>
        <taxon>Podosporaceae</taxon>
        <taxon>Podospora</taxon>
    </lineage>
</organism>
<sequence length="527" mass="57707">MSLQSPAPGTLKRDSSDVEKLDLDNSQTADGERQSPKSWWASLFVVEDGEVYETHPEKNARWYQRLLDAGVEENGIKPVPVEHRTVTQYNNLFTVFFTCLLGIIAIPTGMLATLGFGMSLRDASLVILFFAMLTAIPPAFMCIGGMETGLRQLVQARYSFGRYLVTIPLLLNAATLTGFALVSSVVGGQTIASLNPDNVSINIGIIITCLVSFGISLLGFKAVHLFERWTWIPSLLAFIIAVACGGKQLRLQSEAEPATARQVLSYGSLVAGYLITFGGTVSDYSIYHKPEGTSRRCKVFFYVYMGLFLPTVLLLVLGAAIGGAVPNVESWNQAYAITGVGGVMYEMLTPAGGFGKFVVVMLAFSVIGNIAISMYSVSLNLQMLLPPFAKIHRFFFIFITMAIMIPFAIRAAEEWEESLINFLAIIGYWAGCFDAVLITELLVFRKMDYTTFEHAIWNVGKKLPPGFAALGASLVSMALVVPGMAEPWYTGPIAQTTGDIGFEMAFVVTAIVYLPFRWLEIKCRGHL</sequence>
<evidence type="ECO:0000313" key="10">
    <source>
        <dbReference type="EMBL" id="KAK3390945.1"/>
    </source>
</evidence>
<keyword evidence="5 9" id="KW-1133">Transmembrane helix</keyword>
<dbReference type="InterPro" id="IPR026030">
    <property type="entry name" value="Pur-cyt_permease_Fcy2/21/22"/>
</dbReference>
<keyword evidence="6 7" id="KW-0472">Membrane</keyword>
<evidence type="ECO:0000256" key="2">
    <source>
        <dbReference type="ARBA" id="ARBA00008974"/>
    </source>
</evidence>
<dbReference type="Pfam" id="PF02133">
    <property type="entry name" value="Transp_cyt_pur"/>
    <property type="match status" value="1"/>
</dbReference>
<dbReference type="PANTHER" id="PTHR31806">
    <property type="entry name" value="PURINE-CYTOSINE PERMEASE FCY2-RELATED"/>
    <property type="match status" value="1"/>
</dbReference>
<feature type="transmembrane region" description="Helical" evidence="9">
    <location>
        <begin position="393"/>
        <end position="412"/>
    </location>
</feature>
<dbReference type="InterPro" id="IPR001248">
    <property type="entry name" value="Pur-cyt_permease"/>
</dbReference>
<proteinExistence type="inferred from homology"/>
<feature type="transmembrane region" description="Helical" evidence="9">
    <location>
        <begin position="357"/>
        <end position="381"/>
    </location>
</feature>
<keyword evidence="4 9" id="KW-0812">Transmembrane</keyword>
<feature type="transmembrane region" description="Helical" evidence="9">
    <location>
        <begin position="465"/>
        <end position="485"/>
    </location>
</feature>
<dbReference type="Gene3D" id="1.10.4160.10">
    <property type="entry name" value="Hydantoin permease"/>
    <property type="match status" value="1"/>
</dbReference>
<dbReference type="PIRSF" id="PIRSF002744">
    <property type="entry name" value="Pur-cyt_permease"/>
    <property type="match status" value="1"/>
</dbReference>
<feature type="transmembrane region" description="Helical" evidence="9">
    <location>
        <begin position="232"/>
        <end position="251"/>
    </location>
</feature>
<accession>A0AAE0P0S1</accession>
<evidence type="ECO:0000313" key="11">
    <source>
        <dbReference type="Proteomes" id="UP001285441"/>
    </source>
</evidence>
<comment type="similarity">
    <text evidence="2 7">Belongs to the purine-cytosine permease (2.A.39) family.</text>
</comment>
<keyword evidence="3 7" id="KW-0813">Transport</keyword>
<feature type="transmembrane region" description="Helical" evidence="9">
    <location>
        <begin position="263"/>
        <end position="287"/>
    </location>
</feature>
<evidence type="ECO:0000256" key="6">
    <source>
        <dbReference type="ARBA" id="ARBA00023136"/>
    </source>
</evidence>
<comment type="subcellular location">
    <subcellularLocation>
        <location evidence="1">Membrane</location>
        <topology evidence="1">Multi-pass membrane protein</topology>
    </subcellularLocation>
</comment>
<gene>
    <name evidence="10" type="ORF">B0H63DRAFT_127029</name>
</gene>
<feature type="transmembrane region" description="Helical" evidence="9">
    <location>
        <begin position="92"/>
        <end position="117"/>
    </location>
</feature>
<reference evidence="10" key="2">
    <citation type="submission" date="2023-06" db="EMBL/GenBank/DDBJ databases">
        <authorList>
            <consortium name="Lawrence Berkeley National Laboratory"/>
            <person name="Haridas S."/>
            <person name="Hensen N."/>
            <person name="Bonometti L."/>
            <person name="Westerberg I."/>
            <person name="Brannstrom I.O."/>
            <person name="Guillou S."/>
            <person name="Cros-Aarteil S."/>
            <person name="Calhoun S."/>
            <person name="Kuo A."/>
            <person name="Mondo S."/>
            <person name="Pangilinan J."/>
            <person name="Riley R."/>
            <person name="LaButti K."/>
            <person name="Andreopoulos B."/>
            <person name="Lipzen A."/>
            <person name="Chen C."/>
            <person name="Yanf M."/>
            <person name="Daum C."/>
            <person name="Ng V."/>
            <person name="Clum A."/>
            <person name="Steindorff A."/>
            <person name="Ohm R."/>
            <person name="Martin F."/>
            <person name="Silar P."/>
            <person name="Natvig D."/>
            <person name="Lalanne C."/>
            <person name="Gautier V."/>
            <person name="Ament-velasquez S.L."/>
            <person name="Kruys A."/>
            <person name="Hutchinson M.I."/>
            <person name="Powell A.J."/>
            <person name="Barry K."/>
            <person name="Miller A.N."/>
            <person name="Grigoriev I.V."/>
            <person name="Debuchy R."/>
            <person name="Gladieux P."/>
            <person name="Thoren M.H."/>
            <person name="Johannesson H."/>
        </authorList>
    </citation>
    <scope>NUCLEOTIDE SEQUENCE</scope>
    <source>
        <strain evidence="10">CBS 232.78</strain>
    </source>
</reference>
<keyword evidence="11" id="KW-1185">Reference proteome</keyword>
<dbReference type="GO" id="GO:0022857">
    <property type="term" value="F:transmembrane transporter activity"/>
    <property type="evidence" value="ECO:0007669"/>
    <property type="project" value="InterPro"/>
</dbReference>
<reference evidence="10" key="1">
    <citation type="journal article" date="2023" name="Mol. Phylogenet. Evol.">
        <title>Genome-scale phylogeny and comparative genomics of the fungal order Sordariales.</title>
        <authorList>
            <person name="Hensen N."/>
            <person name="Bonometti L."/>
            <person name="Westerberg I."/>
            <person name="Brannstrom I.O."/>
            <person name="Guillou S."/>
            <person name="Cros-Aarteil S."/>
            <person name="Calhoun S."/>
            <person name="Haridas S."/>
            <person name="Kuo A."/>
            <person name="Mondo S."/>
            <person name="Pangilinan J."/>
            <person name="Riley R."/>
            <person name="LaButti K."/>
            <person name="Andreopoulos B."/>
            <person name="Lipzen A."/>
            <person name="Chen C."/>
            <person name="Yan M."/>
            <person name="Daum C."/>
            <person name="Ng V."/>
            <person name="Clum A."/>
            <person name="Steindorff A."/>
            <person name="Ohm R.A."/>
            <person name="Martin F."/>
            <person name="Silar P."/>
            <person name="Natvig D.O."/>
            <person name="Lalanne C."/>
            <person name="Gautier V."/>
            <person name="Ament-Velasquez S.L."/>
            <person name="Kruys A."/>
            <person name="Hutchinson M.I."/>
            <person name="Powell A.J."/>
            <person name="Barry K."/>
            <person name="Miller A.N."/>
            <person name="Grigoriev I.V."/>
            <person name="Debuchy R."/>
            <person name="Gladieux P."/>
            <person name="Hiltunen Thoren M."/>
            <person name="Johannesson H."/>
        </authorList>
    </citation>
    <scope>NUCLEOTIDE SEQUENCE</scope>
    <source>
        <strain evidence="10">CBS 232.78</strain>
    </source>
</reference>
<name>A0AAE0P0S1_9PEZI</name>
<evidence type="ECO:0000256" key="4">
    <source>
        <dbReference type="ARBA" id="ARBA00022692"/>
    </source>
</evidence>
<dbReference type="GO" id="GO:0005886">
    <property type="term" value="C:plasma membrane"/>
    <property type="evidence" value="ECO:0007669"/>
    <property type="project" value="TreeGrafter"/>
</dbReference>
<dbReference type="AlphaFoldDB" id="A0AAE0P0S1"/>
<protein>
    <submittedName>
        <fullName evidence="10">Permease for cytosine/purines, uracil, thiamine, allantoin-domain-containing protein</fullName>
    </submittedName>
</protein>